<dbReference type="EMBL" id="KI913115">
    <property type="protein sequence ID" value="ETV87324.1"/>
    <property type="molecule type" value="Genomic_DNA"/>
</dbReference>
<organism evidence="2">
    <name type="scientific">Aphanomyces astaci</name>
    <name type="common">Crayfish plague agent</name>
    <dbReference type="NCBI Taxonomy" id="112090"/>
    <lineage>
        <taxon>Eukaryota</taxon>
        <taxon>Sar</taxon>
        <taxon>Stramenopiles</taxon>
        <taxon>Oomycota</taxon>
        <taxon>Saprolegniomycetes</taxon>
        <taxon>Saprolegniales</taxon>
        <taxon>Verrucalvaceae</taxon>
        <taxon>Aphanomyces</taxon>
    </lineage>
</organism>
<reference evidence="2" key="1">
    <citation type="submission" date="2013-12" db="EMBL/GenBank/DDBJ databases">
        <title>The Genome Sequence of Aphanomyces astaci APO3.</title>
        <authorList>
            <consortium name="The Broad Institute Genomics Platform"/>
            <person name="Russ C."/>
            <person name="Tyler B."/>
            <person name="van West P."/>
            <person name="Dieguez-Uribeondo J."/>
            <person name="Young S.K."/>
            <person name="Zeng Q."/>
            <person name="Gargeya S."/>
            <person name="Fitzgerald M."/>
            <person name="Abouelleil A."/>
            <person name="Alvarado L."/>
            <person name="Chapman S.B."/>
            <person name="Gainer-Dewar J."/>
            <person name="Goldberg J."/>
            <person name="Griggs A."/>
            <person name="Gujja S."/>
            <person name="Hansen M."/>
            <person name="Howarth C."/>
            <person name="Imamovic A."/>
            <person name="Ireland A."/>
            <person name="Larimer J."/>
            <person name="McCowan C."/>
            <person name="Murphy C."/>
            <person name="Pearson M."/>
            <person name="Poon T.W."/>
            <person name="Priest M."/>
            <person name="Roberts A."/>
            <person name="Saif S."/>
            <person name="Shea T."/>
            <person name="Sykes S."/>
            <person name="Wortman J."/>
            <person name="Nusbaum C."/>
            <person name="Birren B."/>
        </authorList>
    </citation>
    <scope>NUCLEOTIDE SEQUENCE [LARGE SCALE GENOMIC DNA]</scope>
    <source>
        <strain evidence="2">APO3</strain>
    </source>
</reference>
<keyword evidence="1" id="KW-1133">Transmembrane helix</keyword>
<proteinExistence type="predicted"/>
<keyword evidence="1" id="KW-0472">Membrane</keyword>
<accession>W4H7P4</accession>
<dbReference type="AlphaFoldDB" id="W4H7P4"/>
<sequence>MGVLFAFLAPPSGRLVGPIFAIHLVTASLFTWIIIFNVYHSPSQWATLPYRAHCAGSNGDGGGAGGCLQVDAQLLGWYQIRRKDVKGHKISMVLTFYYGCLIPM</sequence>
<protein>
    <submittedName>
        <fullName evidence="2">Uncharacterized protein</fullName>
    </submittedName>
</protein>
<name>W4H7P4_APHAT</name>
<feature type="transmembrane region" description="Helical" evidence="1">
    <location>
        <begin position="20"/>
        <end position="39"/>
    </location>
</feature>
<dbReference type="VEuPathDB" id="FungiDB:H257_00940"/>
<evidence type="ECO:0000313" key="2">
    <source>
        <dbReference type="EMBL" id="ETV87324.1"/>
    </source>
</evidence>
<dbReference type="GeneID" id="20802936"/>
<evidence type="ECO:0000256" key="1">
    <source>
        <dbReference type="SAM" id="Phobius"/>
    </source>
</evidence>
<keyword evidence="1" id="KW-0812">Transmembrane</keyword>
<gene>
    <name evidence="2" type="ORF">H257_00940</name>
</gene>
<dbReference type="RefSeq" id="XP_009822187.1">
    <property type="nucleotide sequence ID" value="XM_009823885.1"/>
</dbReference>
<dbReference type="OrthoDB" id="69996at2759"/>